<dbReference type="EMBL" id="BBMM01000001">
    <property type="protein sequence ID" value="GAK99035.1"/>
    <property type="molecule type" value="Genomic_DNA"/>
</dbReference>
<proteinExistence type="predicted"/>
<gene>
    <name evidence="1" type="ORF">JCM19314_3066</name>
</gene>
<sequence>MIYGLAANIKVIDFESELEVDLTLHIVSNNSTFIVLSLLASLCFH</sequence>
<evidence type="ECO:0000313" key="1">
    <source>
        <dbReference type="EMBL" id="GAK99035.1"/>
    </source>
</evidence>
<accession>A0A090Q7T3</accession>
<reference evidence="1 2" key="1">
    <citation type="journal article" date="2014" name="Genome Announc.">
        <title>Draft Genome Sequences of Marine Flavobacterium Nonlabens Strains NR17, NR24, NR27, NR32, NR33, and Ara13.</title>
        <authorList>
            <person name="Nakanishi M."/>
            <person name="Meirelles P."/>
            <person name="Suzuki R."/>
            <person name="Takatani N."/>
            <person name="Mino S."/>
            <person name="Suda W."/>
            <person name="Oshima K."/>
            <person name="Hattori M."/>
            <person name="Ohkuma M."/>
            <person name="Hosokawa M."/>
            <person name="Miyashita K."/>
            <person name="Thompson F.L."/>
            <person name="Niwa A."/>
            <person name="Sawabe T."/>
            <person name="Sawabe T."/>
        </authorList>
    </citation>
    <scope>NUCLEOTIDE SEQUENCE [LARGE SCALE GENOMIC DNA]</scope>
    <source>
        <strain evidence="2">JCM19314</strain>
    </source>
</reference>
<comment type="caution">
    <text evidence="1">The sequence shown here is derived from an EMBL/GenBank/DDBJ whole genome shotgun (WGS) entry which is preliminary data.</text>
</comment>
<dbReference type="Proteomes" id="UP000029226">
    <property type="component" value="Unassembled WGS sequence"/>
</dbReference>
<name>A0A090Q7T3_NONUL</name>
<dbReference type="AlphaFoldDB" id="A0A090Q7T3"/>
<organism evidence="1 2">
    <name type="scientific">Nonlabens ulvanivorans</name>
    <name type="common">Persicivirga ulvanivorans</name>
    <dbReference type="NCBI Taxonomy" id="906888"/>
    <lineage>
        <taxon>Bacteria</taxon>
        <taxon>Pseudomonadati</taxon>
        <taxon>Bacteroidota</taxon>
        <taxon>Flavobacteriia</taxon>
        <taxon>Flavobacteriales</taxon>
        <taxon>Flavobacteriaceae</taxon>
        <taxon>Nonlabens</taxon>
    </lineage>
</organism>
<protein>
    <submittedName>
        <fullName evidence="1">Uncharacterized protein</fullName>
    </submittedName>
</protein>
<evidence type="ECO:0000313" key="2">
    <source>
        <dbReference type="Proteomes" id="UP000029226"/>
    </source>
</evidence>